<evidence type="ECO:0000313" key="1">
    <source>
        <dbReference type="EMBL" id="AIL96406.1"/>
    </source>
</evidence>
<dbReference type="KEGG" id="cuv:CUREI_11560"/>
<dbReference type="EMBL" id="CP009216">
    <property type="protein sequence ID" value="AIL97810.1"/>
    <property type="molecule type" value="Genomic_DNA"/>
</dbReference>
<evidence type="ECO:0000313" key="3">
    <source>
        <dbReference type="Proteomes" id="UP000028939"/>
    </source>
</evidence>
<geneLocation type="plasmid" evidence="2">
    <name>unnamed</name>
</geneLocation>
<dbReference type="OrthoDB" id="10014680at2"/>
<evidence type="ECO:0000313" key="2">
    <source>
        <dbReference type="EMBL" id="AIL97810.1"/>
    </source>
</evidence>
<accession>A0A077HIW8</accession>
<keyword evidence="2" id="KW-0614">Plasmid</keyword>
<gene>
    <name evidence="1" type="ORF">CUREI_03030</name>
    <name evidence="2" type="ORF">CUREI_11560</name>
</gene>
<sequence length="176" mass="19753">MSNETARLAREWAESRNPNSLTGAAKAAREHIMATTDPLTMADVEWNDEKHYLAGAVDADGHEVVMLDKLHGNIRVCDVDQMGLGRPVLESPKTITPNGKRYELREVGAPEEPTHPETLVTEQDYANAPAGTVVAESHYFAWQKNQFGAWRKVKTRLTDREMAGTERQVLRWGWGK</sequence>
<dbReference type="Proteomes" id="UP000028939">
    <property type="component" value="Chromosome"/>
</dbReference>
<dbReference type="RefSeq" id="WP_038610221.1">
    <property type="nucleotide sequence ID" value="NZ_CP009215.1"/>
</dbReference>
<dbReference type="KEGG" id="cuv:CUREI_03030"/>
<proteinExistence type="predicted"/>
<protein>
    <submittedName>
        <fullName evidence="1">Uncharacterized protein</fullName>
    </submittedName>
</protein>
<dbReference type="STRING" id="401472.CUREI_03030"/>
<name>A0A077HIW8_9CORY</name>
<dbReference type="EMBL" id="CP009215">
    <property type="protein sequence ID" value="AIL96406.1"/>
    <property type="molecule type" value="Genomic_DNA"/>
</dbReference>
<dbReference type="HOGENOM" id="CLU_1522707_0_0_11"/>
<reference evidence="1 3" key="1">
    <citation type="submission" date="2014-08" db="EMBL/GenBank/DDBJ databases">
        <title>Complete genome sequence of Corynebacterium ureicelerivorans DSM 45051, a lipophilic and urea-splitting isolate from a blood culture of a septicaemia patient.</title>
        <authorList>
            <person name="Tippelt A."/>
            <person name="Albersmeier A."/>
            <person name="Brinkrolf K."/>
            <person name="Ruckert C."/>
            <person name="Tauch A."/>
        </authorList>
    </citation>
    <scope>NUCLEOTIDE SEQUENCE [LARGE SCALE GENOMIC DNA]</scope>
    <source>
        <strain evidence="1 3">IMMIB RIV-2301</strain>
        <plasmid evidence="3">Plasmid unnamed</plasmid>
        <plasmid evidence="2">unnamed</plasmid>
    </source>
</reference>
<dbReference type="Proteomes" id="UP000028939">
    <property type="component" value="Plasmid unnamed"/>
</dbReference>
<dbReference type="AlphaFoldDB" id="A0A077HIW8"/>
<keyword evidence="3" id="KW-1185">Reference proteome</keyword>
<organism evidence="1 3">
    <name type="scientific">Corynebacterium ureicelerivorans</name>
    <dbReference type="NCBI Taxonomy" id="401472"/>
    <lineage>
        <taxon>Bacteria</taxon>
        <taxon>Bacillati</taxon>
        <taxon>Actinomycetota</taxon>
        <taxon>Actinomycetes</taxon>
        <taxon>Mycobacteriales</taxon>
        <taxon>Corynebacteriaceae</taxon>
        <taxon>Corynebacterium</taxon>
    </lineage>
</organism>